<dbReference type="GO" id="GO:0005524">
    <property type="term" value="F:ATP binding"/>
    <property type="evidence" value="ECO:0007669"/>
    <property type="project" value="UniProtKB-KW"/>
</dbReference>
<dbReference type="GO" id="GO:0002949">
    <property type="term" value="P:tRNA threonylcarbamoyladenosine modification"/>
    <property type="evidence" value="ECO:0007669"/>
    <property type="project" value="InterPro"/>
</dbReference>
<dbReference type="NCBIfam" id="TIGR00150">
    <property type="entry name" value="T6A_YjeE"/>
    <property type="match status" value="1"/>
</dbReference>
<evidence type="ECO:0000256" key="9">
    <source>
        <dbReference type="ARBA" id="ARBA00022842"/>
    </source>
</evidence>
<dbReference type="EMBL" id="MHSH01000061">
    <property type="protein sequence ID" value="OHA39913.1"/>
    <property type="molecule type" value="Genomic_DNA"/>
</dbReference>
<dbReference type="Pfam" id="PF02367">
    <property type="entry name" value="TsaE"/>
    <property type="match status" value="1"/>
</dbReference>
<dbReference type="PANTHER" id="PTHR33540">
    <property type="entry name" value="TRNA THREONYLCARBAMOYLADENOSINE BIOSYNTHESIS PROTEIN TSAE"/>
    <property type="match status" value="1"/>
</dbReference>
<comment type="caution">
    <text evidence="11">The sequence shown here is derived from an EMBL/GenBank/DDBJ whole genome shotgun (WGS) entry which is preliminary data.</text>
</comment>
<keyword evidence="4" id="KW-0963">Cytoplasm</keyword>
<dbReference type="InterPro" id="IPR027417">
    <property type="entry name" value="P-loop_NTPase"/>
</dbReference>
<keyword evidence="9" id="KW-0460">Magnesium</keyword>
<gene>
    <name evidence="11" type="ORF">A3H68_01225</name>
</gene>
<evidence type="ECO:0000256" key="8">
    <source>
        <dbReference type="ARBA" id="ARBA00022840"/>
    </source>
</evidence>
<evidence type="ECO:0000256" key="4">
    <source>
        <dbReference type="ARBA" id="ARBA00022490"/>
    </source>
</evidence>
<reference evidence="11 12" key="1">
    <citation type="journal article" date="2016" name="Nat. Commun.">
        <title>Thousands of microbial genomes shed light on interconnected biogeochemical processes in an aquifer system.</title>
        <authorList>
            <person name="Anantharaman K."/>
            <person name="Brown C.T."/>
            <person name="Hug L.A."/>
            <person name="Sharon I."/>
            <person name="Castelle C.J."/>
            <person name="Probst A.J."/>
            <person name="Thomas B.C."/>
            <person name="Singh A."/>
            <person name="Wilkins M.J."/>
            <person name="Karaoz U."/>
            <person name="Brodie E.L."/>
            <person name="Williams K.H."/>
            <person name="Hubbard S.S."/>
            <person name="Banfield J.F."/>
        </authorList>
    </citation>
    <scope>NUCLEOTIDE SEQUENCE [LARGE SCALE GENOMIC DNA]</scope>
</reference>
<keyword evidence="8" id="KW-0067">ATP-binding</keyword>
<comment type="subcellular location">
    <subcellularLocation>
        <location evidence="1">Cytoplasm</location>
    </subcellularLocation>
</comment>
<sequence length="145" mass="16565">MRKIVSKNLGETEEAARSFLSSIQSKEDAVVVGLYGDLGSGKTAFVQAVARVFKISGQVTSPTFVILKRYGISNAGFKNLYHIDCYRLKEEKDLESLGFKEIVKNPENIIFIEWVERVEELLPKDAIKIHFNFIDDRTREITFME</sequence>
<proteinExistence type="inferred from homology"/>
<dbReference type="GO" id="GO:0005737">
    <property type="term" value="C:cytoplasm"/>
    <property type="evidence" value="ECO:0007669"/>
    <property type="project" value="UniProtKB-SubCell"/>
</dbReference>
<evidence type="ECO:0000313" key="11">
    <source>
        <dbReference type="EMBL" id="OHA39913.1"/>
    </source>
</evidence>
<evidence type="ECO:0000256" key="3">
    <source>
        <dbReference type="ARBA" id="ARBA00019010"/>
    </source>
</evidence>
<dbReference type="Gene3D" id="3.40.50.300">
    <property type="entry name" value="P-loop containing nucleotide triphosphate hydrolases"/>
    <property type="match status" value="1"/>
</dbReference>
<name>A0A1G2NV33_9BACT</name>
<keyword evidence="5" id="KW-0819">tRNA processing</keyword>
<dbReference type="SUPFAM" id="SSF52540">
    <property type="entry name" value="P-loop containing nucleoside triphosphate hydrolases"/>
    <property type="match status" value="1"/>
</dbReference>
<dbReference type="AlphaFoldDB" id="A0A1G2NV33"/>
<keyword evidence="11" id="KW-0808">Transferase</keyword>
<evidence type="ECO:0000256" key="7">
    <source>
        <dbReference type="ARBA" id="ARBA00022741"/>
    </source>
</evidence>
<evidence type="ECO:0000256" key="1">
    <source>
        <dbReference type="ARBA" id="ARBA00004496"/>
    </source>
</evidence>
<dbReference type="GO" id="GO:0046872">
    <property type="term" value="F:metal ion binding"/>
    <property type="evidence" value="ECO:0007669"/>
    <property type="project" value="UniProtKB-KW"/>
</dbReference>
<keyword evidence="6" id="KW-0479">Metal-binding</keyword>
<keyword evidence="7" id="KW-0547">Nucleotide-binding</keyword>
<organism evidence="11 12">
    <name type="scientific">Candidatus Taylorbacteria bacterium RIFCSPLOWO2_02_FULL_46_40</name>
    <dbReference type="NCBI Taxonomy" id="1802329"/>
    <lineage>
        <taxon>Bacteria</taxon>
        <taxon>Candidatus Tayloriibacteriota</taxon>
    </lineage>
</organism>
<evidence type="ECO:0000313" key="12">
    <source>
        <dbReference type="Proteomes" id="UP000176429"/>
    </source>
</evidence>
<evidence type="ECO:0000256" key="5">
    <source>
        <dbReference type="ARBA" id="ARBA00022694"/>
    </source>
</evidence>
<protein>
    <recommendedName>
        <fullName evidence="3">tRNA threonylcarbamoyladenosine biosynthesis protein TsaE</fullName>
    </recommendedName>
    <alternativeName>
        <fullName evidence="10">t(6)A37 threonylcarbamoyladenosine biosynthesis protein TsaE</fullName>
    </alternativeName>
</protein>
<dbReference type="PANTHER" id="PTHR33540:SF2">
    <property type="entry name" value="TRNA THREONYLCARBAMOYLADENOSINE BIOSYNTHESIS PROTEIN TSAE"/>
    <property type="match status" value="1"/>
</dbReference>
<evidence type="ECO:0000256" key="2">
    <source>
        <dbReference type="ARBA" id="ARBA00007599"/>
    </source>
</evidence>
<dbReference type="Proteomes" id="UP000176429">
    <property type="component" value="Unassembled WGS sequence"/>
</dbReference>
<evidence type="ECO:0000256" key="6">
    <source>
        <dbReference type="ARBA" id="ARBA00022723"/>
    </source>
</evidence>
<comment type="similarity">
    <text evidence="2">Belongs to the TsaE family.</text>
</comment>
<dbReference type="InterPro" id="IPR003442">
    <property type="entry name" value="T6A_TsaE"/>
</dbReference>
<evidence type="ECO:0000256" key="10">
    <source>
        <dbReference type="ARBA" id="ARBA00032441"/>
    </source>
</evidence>
<accession>A0A1G2NV33</accession>
<dbReference type="GO" id="GO:0016740">
    <property type="term" value="F:transferase activity"/>
    <property type="evidence" value="ECO:0007669"/>
    <property type="project" value="UniProtKB-KW"/>
</dbReference>